<accession>A0ABY5SFT5</accession>
<dbReference type="Pfam" id="PF25753">
    <property type="entry name" value="SF0329"/>
    <property type="match status" value="1"/>
</dbReference>
<sequence length="189" mass="21864">MSWSKLKQQLESFLSPALYGRVEYRATGYRYLPDKAGLCYIAVDKKNVLNMSDATTLIRWYQTELEIKNDSTIQIPIHNEEIEAVRKDTKGKVPEDRLKVMARSRKISEYAKELLSAQSSLSKSNFIVVANKFLSSSIEESIESKDILLNILALVDRRVGKKRILNMTEKMKLKHPIVQYFYELRLSTL</sequence>
<evidence type="ECO:0000313" key="2">
    <source>
        <dbReference type="Proteomes" id="UP001057877"/>
    </source>
</evidence>
<organism evidence="1 2">
    <name type="scientific">Paenibacillus spongiae</name>
    <dbReference type="NCBI Taxonomy" id="2909671"/>
    <lineage>
        <taxon>Bacteria</taxon>
        <taxon>Bacillati</taxon>
        <taxon>Bacillota</taxon>
        <taxon>Bacilli</taxon>
        <taxon>Bacillales</taxon>
        <taxon>Paenibacillaceae</taxon>
        <taxon>Paenibacillus</taxon>
    </lineage>
</organism>
<dbReference type="RefSeq" id="WP_258388891.1">
    <property type="nucleotide sequence ID" value="NZ_CP091430.1"/>
</dbReference>
<gene>
    <name evidence="1" type="ORF">L1F29_13845</name>
</gene>
<dbReference type="Proteomes" id="UP001057877">
    <property type="component" value="Chromosome"/>
</dbReference>
<proteinExistence type="predicted"/>
<dbReference type="InterPro" id="IPR057955">
    <property type="entry name" value="SF0329-like"/>
</dbReference>
<protein>
    <submittedName>
        <fullName evidence="1">Uncharacterized protein</fullName>
    </submittedName>
</protein>
<keyword evidence="2" id="KW-1185">Reference proteome</keyword>
<evidence type="ECO:0000313" key="1">
    <source>
        <dbReference type="EMBL" id="UVI32841.1"/>
    </source>
</evidence>
<name>A0ABY5SFT5_9BACL</name>
<reference evidence="1" key="1">
    <citation type="submission" date="2022-01" db="EMBL/GenBank/DDBJ databases">
        <title>Paenibacillus spongiae sp. nov., isolated from marine sponge.</title>
        <authorList>
            <person name="Li Z."/>
            <person name="Zhang M."/>
        </authorList>
    </citation>
    <scope>NUCLEOTIDE SEQUENCE</scope>
    <source>
        <strain evidence="1">PHS-Z3</strain>
    </source>
</reference>
<dbReference type="EMBL" id="CP091430">
    <property type="protein sequence ID" value="UVI32841.1"/>
    <property type="molecule type" value="Genomic_DNA"/>
</dbReference>